<name>D5UC55_CELFN</name>
<dbReference type="InterPro" id="IPR014030">
    <property type="entry name" value="Ketoacyl_synth_N"/>
</dbReference>
<dbReference type="eggNOG" id="COG0304">
    <property type="taxonomic scope" value="Bacteria"/>
</dbReference>
<dbReference type="SUPFAM" id="SSF53901">
    <property type="entry name" value="Thiolase-like"/>
    <property type="match status" value="2"/>
</dbReference>
<keyword evidence="7" id="KW-1185">Reference proteome</keyword>
<evidence type="ECO:0000256" key="2">
    <source>
        <dbReference type="ARBA" id="ARBA00022679"/>
    </source>
</evidence>
<keyword evidence="3" id="KW-0012">Acyltransferase</keyword>
<feature type="domain" description="Ketosynthase family 3 (KS3)" evidence="5">
    <location>
        <begin position="18"/>
        <end position="421"/>
    </location>
</feature>
<evidence type="ECO:0000256" key="3">
    <source>
        <dbReference type="ARBA" id="ARBA00023315"/>
    </source>
</evidence>
<dbReference type="InterPro" id="IPR020841">
    <property type="entry name" value="PKS_Beta-ketoAc_synthase_dom"/>
</dbReference>
<dbReference type="PANTHER" id="PTHR11712">
    <property type="entry name" value="POLYKETIDE SYNTHASE-RELATED"/>
    <property type="match status" value="1"/>
</dbReference>
<dbReference type="Pfam" id="PF02801">
    <property type="entry name" value="Ketoacyl-synt_C"/>
    <property type="match status" value="1"/>
</dbReference>
<accession>D5UC55</accession>
<evidence type="ECO:0000259" key="5">
    <source>
        <dbReference type="PROSITE" id="PS52004"/>
    </source>
</evidence>
<dbReference type="OrthoDB" id="9778690at2"/>
<comment type="similarity">
    <text evidence="1 4">Belongs to the thiolase-like superfamily. Beta-ketoacyl-ACP synthases family.</text>
</comment>
<dbReference type="EMBL" id="CP001964">
    <property type="protein sequence ID" value="ADG76214.1"/>
    <property type="molecule type" value="Genomic_DNA"/>
</dbReference>
<evidence type="ECO:0000256" key="4">
    <source>
        <dbReference type="RuleBase" id="RU003694"/>
    </source>
</evidence>
<dbReference type="SMART" id="SM00825">
    <property type="entry name" value="PKS_KS"/>
    <property type="match status" value="1"/>
</dbReference>
<dbReference type="HOGENOM" id="CLU_000022_69_2_11"/>
<dbReference type="Proteomes" id="UP000000849">
    <property type="component" value="Chromosome"/>
</dbReference>
<dbReference type="InterPro" id="IPR016039">
    <property type="entry name" value="Thiolase-like"/>
</dbReference>
<keyword evidence="2 4" id="KW-0808">Transferase</keyword>
<dbReference type="GO" id="GO:0004315">
    <property type="term" value="F:3-oxoacyl-[acyl-carrier-protein] synthase activity"/>
    <property type="evidence" value="ECO:0007669"/>
    <property type="project" value="TreeGrafter"/>
</dbReference>
<dbReference type="Pfam" id="PF00109">
    <property type="entry name" value="ketoacyl-synt"/>
    <property type="match status" value="1"/>
</dbReference>
<evidence type="ECO:0000313" key="7">
    <source>
        <dbReference type="Proteomes" id="UP000000849"/>
    </source>
</evidence>
<dbReference type="PANTHER" id="PTHR11712:SF322">
    <property type="entry name" value="POLYKETIDE BETA-KETOACYL SYNTHASE 2-RELATED"/>
    <property type="match status" value="1"/>
</dbReference>
<evidence type="ECO:0000256" key="1">
    <source>
        <dbReference type="ARBA" id="ARBA00008467"/>
    </source>
</evidence>
<gene>
    <name evidence="6" type="ordered locus">Cfla_3335</name>
</gene>
<proteinExistence type="inferred from homology"/>
<dbReference type="AlphaFoldDB" id="D5UC55"/>
<reference evidence="6 7" key="1">
    <citation type="journal article" date="2010" name="Stand. Genomic Sci.">
        <title>Complete genome sequence of Cellulomonas flavigena type strain (134).</title>
        <authorList>
            <person name="Abt B."/>
            <person name="Foster B."/>
            <person name="Lapidus A."/>
            <person name="Clum A."/>
            <person name="Sun H."/>
            <person name="Pukall R."/>
            <person name="Lucas S."/>
            <person name="Glavina Del Rio T."/>
            <person name="Nolan M."/>
            <person name="Tice H."/>
            <person name="Cheng J.F."/>
            <person name="Pitluck S."/>
            <person name="Liolios K."/>
            <person name="Ivanova N."/>
            <person name="Mavromatis K."/>
            <person name="Ovchinnikova G."/>
            <person name="Pati A."/>
            <person name="Goodwin L."/>
            <person name="Chen A."/>
            <person name="Palaniappan K."/>
            <person name="Land M."/>
            <person name="Hauser L."/>
            <person name="Chang Y.J."/>
            <person name="Jeffries C.D."/>
            <person name="Rohde M."/>
            <person name="Goker M."/>
            <person name="Woyke T."/>
            <person name="Bristow J."/>
            <person name="Eisen J.A."/>
            <person name="Markowitz V."/>
            <person name="Hugenholtz P."/>
            <person name="Kyrpides N.C."/>
            <person name="Klenk H.P."/>
        </authorList>
    </citation>
    <scope>NUCLEOTIDE SEQUENCE [LARGE SCALE GENOMIC DNA]</scope>
    <source>
        <strain evidence="7">ATCC 482 / DSM 20109 / BCRC 11376 / JCM 18109 / NBRC 3775 / NCIMB 8073 / NRS 134</strain>
    </source>
</reference>
<dbReference type="STRING" id="446466.Cfla_3335"/>
<dbReference type="GO" id="GO:0006633">
    <property type="term" value="P:fatty acid biosynthetic process"/>
    <property type="evidence" value="ECO:0007669"/>
    <property type="project" value="TreeGrafter"/>
</dbReference>
<dbReference type="RefSeq" id="WP_013118543.1">
    <property type="nucleotide sequence ID" value="NC_014151.1"/>
</dbReference>
<dbReference type="PROSITE" id="PS52004">
    <property type="entry name" value="KS3_2"/>
    <property type="match status" value="1"/>
</dbReference>
<organism evidence="6 7">
    <name type="scientific">Cellulomonas flavigena (strain ATCC 482 / DSM 20109 / BCRC 11376 / JCM 18109 / NBRC 3775 / NCIMB 8073 / NRS 134)</name>
    <dbReference type="NCBI Taxonomy" id="446466"/>
    <lineage>
        <taxon>Bacteria</taxon>
        <taxon>Bacillati</taxon>
        <taxon>Actinomycetota</taxon>
        <taxon>Actinomycetes</taxon>
        <taxon>Micrococcales</taxon>
        <taxon>Cellulomonadaceae</taxon>
        <taxon>Cellulomonas</taxon>
    </lineage>
</organism>
<dbReference type="Gene3D" id="3.40.47.10">
    <property type="match status" value="2"/>
</dbReference>
<sequence>MTVTTQQGATSAQDAARLAGGLITGIGVVAPTGIGTDAHWRATLAGESRLGHVPAERAYAGLTTQVAGLVEGFDEDAFVESRIQVQTDRWTWMALAATQLALEDAGLDPADHDPYGLSVVTASGSGGNAFGQREIHALWGQGPESVSAYQSIGWFYAASSGQVSIRDQLKGQCGVVVSDGAGGVDAAATANRLLRRGTDAVVVGGTEAAVSPYALACQAGRRTWSTDPDPRRAYRPFAPDAGGYVPGEGGAMLVLESPAFAARRGAGRAYAQVVATASTHDGRTTAPGTGDHGQLVRAVVLALQRAGLRASDVDVVLADGAGDPAGDAAERAALVEVFGTRGVPVSVPKTMTGRLCSGGAALDLAWAALALHHDVVPPSVGVGPDPALDLVTEPRAGTGLRTALVVARGHGGFNAAAVLRTPEP</sequence>
<protein>
    <submittedName>
        <fullName evidence="6">Beta-ketoacyl synthase</fullName>
    </submittedName>
</protein>
<dbReference type="InterPro" id="IPR000794">
    <property type="entry name" value="Beta-ketoacyl_synthase"/>
</dbReference>
<dbReference type="InterPro" id="IPR014031">
    <property type="entry name" value="Ketoacyl_synth_C"/>
</dbReference>
<dbReference type="KEGG" id="cfl:Cfla_3335"/>
<evidence type="ECO:0000313" key="6">
    <source>
        <dbReference type="EMBL" id="ADG76214.1"/>
    </source>
</evidence>